<feature type="region of interest" description="Disordered" evidence="1">
    <location>
        <begin position="103"/>
        <end position="190"/>
    </location>
</feature>
<comment type="caution">
    <text evidence="2">The sequence shown here is derived from an EMBL/GenBank/DDBJ whole genome shotgun (WGS) entry which is preliminary data.</text>
</comment>
<feature type="compositionally biased region" description="Basic and acidic residues" evidence="1">
    <location>
        <begin position="56"/>
        <end position="69"/>
    </location>
</feature>
<name>A0ABQ5CLR6_9ASTR</name>
<evidence type="ECO:0000256" key="1">
    <source>
        <dbReference type="SAM" id="MobiDB-lite"/>
    </source>
</evidence>
<reference evidence="2" key="2">
    <citation type="submission" date="2022-01" db="EMBL/GenBank/DDBJ databases">
        <authorList>
            <person name="Yamashiro T."/>
            <person name="Shiraishi A."/>
            <person name="Satake H."/>
            <person name="Nakayama K."/>
        </authorList>
    </citation>
    <scope>NUCLEOTIDE SEQUENCE</scope>
</reference>
<accession>A0ABQ5CLR6</accession>
<feature type="compositionally biased region" description="Acidic residues" evidence="1">
    <location>
        <begin position="129"/>
        <end position="149"/>
    </location>
</feature>
<organism evidence="2 3">
    <name type="scientific">Tanacetum coccineum</name>
    <dbReference type="NCBI Taxonomy" id="301880"/>
    <lineage>
        <taxon>Eukaryota</taxon>
        <taxon>Viridiplantae</taxon>
        <taxon>Streptophyta</taxon>
        <taxon>Embryophyta</taxon>
        <taxon>Tracheophyta</taxon>
        <taxon>Spermatophyta</taxon>
        <taxon>Magnoliopsida</taxon>
        <taxon>eudicotyledons</taxon>
        <taxon>Gunneridae</taxon>
        <taxon>Pentapetalae</taxon>
        <taxon>asterids</taxon>
        <taxon>campanulids</taxon>
        <taxon>Asterales</taxon>
        <taxon>Asteraceae</taxon>
        <taxon>Asteroideae</taxon>
        <taxon>Anthemideae</taxon>
        <taxon>Anthemidinae</taxon>
        <taxon>Tanacetum</taxon>
    </lineage>
</organism>
<keyword evidence="3" id="KW-1185">Reference proteome</keyword>
<dbReference type="Proteomes" id="UP001151760">
    <property type="component" value="Unassembled WGS sequence"/>
</dbReference>
<gene>
    <name evidence="2" type="ORF">Tco_0895761</name>
</gene>
<proteinExistence type="predicted"/>
<dbReference type="EMBL" id="BQNB010014243">
    <property type="protein sequence ID" value="GJT25824.1"/>
    <property type="molecule type" value="Genomic_DNA"/>
</dbReference>
<feature type="compositionally biased region" description="Acidic residues" evidence="1">
    <location>
        <begin position="26"/>
        <end position="36"/>
    </location>
</feature>
<reference evidence="2" key="1">
    <citation type="journal article" date="2022" name="Int. J. Mol. Sci.">
        <title>Draft Genome of Tanacetum Coccineum: Genomic Comparison of Closely Related Tanacetum-Family Plants.</title>
        <authorList>
            <person name="Yamashiro T."/>
            <person name="Shiraishi A."/>
            <person name="Nakayama K."/>
            <person name="Satake H."/>
        </authorList>
    </citation>
    <scope>NUCLEOTIDE SEQUENCE</scope>
</reference>
<feature type="region of interest" description="Disordered" evidence="1">
    <location>
        <begin position="21"/>
        <end position="85"/>
    </location>
</feature>
<sequence length="379" mass="40791">MPVPFPEDPYKAIRHACLVETNTESEPFEDPIETETPESTHTVASPTSLPDSTPPTRHDEELKDSDTTSRKAVRIASAMSPGLSASITEVAAMFDSTFCKRFRSSYETSPSSSPLDLSSQNRSWGTSELVEDAEEEDEEEEDEEVEESSDSNSKSEVAGDEGPAAWDGGSAVGDEGPAAGNEGLAAGDEGPVMRVKSLGLGGDEAVPKGQQGAAPIVETTVGEPLGLGYEVLRRREIASREGHMPNVFKVGQSFGSVPEPERPGRVSALRQPTLTTWIDLEDVASPATAEAEGFLTELGAQVEMQGRLIHDHTVQLGELSLALFERYDRDIGELFTSNFWSDLETGVSPGVVAEERRARLDLAEIVASMRRGQEPRGDV</sequence>
<evidence type="ECO:0000313" key="2">
    <source>
        <dbReference type="EMBL" id="GJT25824.1"/>
    </source>
</evidence>
<evidence type="ECO:0000313" key="3">
    <source>
        <dbReference type="Proteomes" id="UP001151760"/>
    </source>
</evidence>
<protein>
    <submittedName>
        <fullName evidence="2">Uncharacterized protein</fullName>
    </submittedName>
</protein>
<feature type="compositionally biased region" description="Low complexity" evidence="1">
    <location>
        <begin position="105"/>
        <end position="119"/>
    </location>
</feature>
<feature type="compositionally biased region" description="Low complexity" evidence="1">
    <location>
        <begin position="45"/>
        <end position="55"/>
    </location>
</feature>